<comment type="pathway">
    <text evidence="1">Cofactor biosynthesis; thiamine diphosphate biosynthesis; thiamine diphosphate from thiamine phosphate: step 1/1.</text>
</comment>
<dbReference type="Gene3D" id="3.90.650.10">
    <property type="entry name" value="PurM-like C-terminal domain"/>
    <property type="match status" value="1"/>
</dbReference>
<feature type="binding site" evidence="1">
    <location>
        <position position="62"/>
    </location>
    <ligand>
        <name>substrate</name>
    </ligand>
</feature>
<comment type="catalytic activity">
    <reaction evidence="1">
        <text>thiamine phosphate + ATP = thiamine diphosphate + ADP</text>
        <dbReference type="Rhea" id="RHEA:15913"/>
        <dbReference type="ChEBI" id="CHEBI:30616"/>
        <dbReference type="ChEBI" id="CHEBI:37575"/>
        <dbReference type="ChEBI" id="CHEBI:58937"/>
        <dbReference type="ChEBI" id="CHEBI:456216"/>
        <dbReference type="EC" id="2.7.4.16"/>
    </reaction>
</comment>
<feature type="binding site" evidence="1">
    <location>
        <position position="84"/>
    </location>
    <ligand>
        <name>Mg(2+)</name>
        <dbReference type="ChEBI" id="CHEBI:18420"/>
        <label>3</label>
    </ligand>
</feature>
<dbReference type="InterPro" id="IPR016188">
    <property type="entry name" value="PurM-like_N"/>
</dbReference>
<dbReference type="EMBL" id="JACTVM010000001">
    <property type="protein sequence ID" value="MBC9225588.1"/>
    <property type="molecule type" value="Genomic_DNA"/>
</dbReference>
<feature type="binding site" evidence="1">
    <location>
        <position position="55"/>
    </location>
    <ligand>
        <name>Mg(2+)</name>
        <dbReference type="ChEBI" id="CHEBI:18420"/>
        <label>1</label>
    </ligand>
</feature>
<feature type="binding site" evidence="1">
    <location>
        <position position="220"/>
    </location>
    <ligand>
        <name>Mg(2+)</name>
        <dbReference type="ChEBI" id="CHEBI:18420"/>
        <label>5</label>
    </ligand>
</feature>
<feature type="binding site" evidence="1">
    <location>
        <position position="39"/>
    </location>
    <ligand>
        <name>Mg(2+)</name>
        <dbReference type="ChEBI" id="CHEBI:18420"/>
        <label>4</label>
    </ligand>
</feature>
<proteinExistence type="inferred from homology"/>
<feature type="binding site" evidence="1">
    <location>
        <position position="55"/>
    </location>
    <ligand>
        <name>Mg(2+)</name>
        <dbReference type="ChEBI" id="CHEBI:18420"/>
        <label>2</label>
    </ligand>
</feature>
<evidence type="ECO:0000259" key="3">
    <source>
        <dbReference type="Pfam" id="PF02769"/>
    </source>
</evidence>
<dbReference type="GO" id="GO:0005524">
    <property type="term" value="F:ATP binding"/>
    <property type="evidence" value="ECO:0007669"/>
    <property type="project" value="UniProtKB-UniRule"/>
</dbReference>
<dbReference type="SUPFAM" id="SSF55326">
    <property type="entry name" value="PurM N-terminal domain-like"/>
    <property type="match status" value="1"/>
</dbReference>
<keyword evidence="1" id="KW-0460">Magnesium</keyword>
<feature type="binding site" evidence="1">
    <location>
        <position position="84"/>
    </location>
    <ligand>
        <name>Mg(2+)</name>
        <dbReference type="ChEBI" id="CHEBI:18420"/>
        <label>4</label>
    </ligand>
</feature>
<feature type="domain" description="PurM-like C-terminal" evidence="3">
    <location>
        <begin position="159"/>
        <end position="251"/>
    </location>
</feature>
<dbReference type="GO" id="GO:0000287">
    <property type="term" value="F:magnesium ion binding"/>
    <property type="evidence" value="ECO:0007669"/>
    <property type="project" value="UniProtKB-UniRule"/>
</dbReference>
<comment type="miscellaneous">
    <text evidence="1">Reaction mechanism of ThiL seems to utilize a direct, inline transfer of the gamma-phosphate of ATP to TMP rather than a phosphorylated enzyme intermediate.</text>
</comment>
<dbReference type="GO" id="GO:0009229">
    <property type="term" value="P:thiamine diphosphate biosynthetic process"/>
    <property type="evidence" value="ECO:0007669"/>
    <property type="project" value="UniProtKB-UniRule"/>
</dbReference>
<dbReference type="CDD" id="cd02194">
    <property type="entry name" value="ThiL"/>
    <property type="match status" value="1"/>
</dbReference>
<dbReference type="PIRSF" id="PIRSF005303">
    <property type="entry name" value="Thiam_monoph_kin"/>
    <property type="match status" value="1"/>
</dbReference>
<feature type="binding site" evidence="1">
    <location>
        <position position="219"/>
    </location>
    <ligand>
        <name>ATP</name>
        <dbReference type="ChEBI" id="CHEBI:30616"/>
    </ligand>
</feature>
<dbReference type="RefSeq" id="WP_187768736.1">
    <property type="nucleotide sequence ID" value="NZ_JACTVM010000001.1"/>
</dbReference>
<dbReference type="EC" id="2.7.4.16" evidence="1"/>
<feature type="binding site" evidence="1">
    <location>
        <position position="155"/>
    </location>
    <ligand>
        <name>ATP</name>
        <dbReference type="ChEBI" id="CHEBI:30616"/>
    </ligand>
</feature>
<feature type="binding site" evidence="1">
    <location>
        <position position="217"/>
    </location>
    <ligand>
        <name>Mg(2+)</name>
        <dbReference type="ChEBI" id="CHEBI:18420"/>
        <label>3</label>
    </ligand>
</feature>
<evidence type="ECO:0000313" key="5">
    <source>
        <dbReference type="Proteomes" id="UP000620591"/>
    </source>
</evidence>
<reference evidence="4" key="1">
    <citation type="submission" date="2020-09" db="EMBL/GenBank/DDBJ databases">
        <title>Novel species in genus Aeromicrobium.</title>
        <authorList>
            <person name="Zhang G."/>
        </authorList>
    </citation>
    <scope>NUCLEOTIDE SEQUENCE</scope>
    <source>
        <strain evidence="4">Zg-636</strain>
    </source>
</reference>
<dbReference type="PANTHER" id="PTHR30270:SF0">
    <property type="entry name" value="THIAMINE-MONOPHOSPHATE KINASE"/>
    <property type="match status" value="1"/>
</dbReference>
<dbReference type="InterPro" id="IPR006283">
    <property type="entry name" value="ThiL-like"/>
</dbReference>
<dbReference type="InterPro" id="IPR036921">
    <property type="entry name" value="PurM-like_N_sf"/>
</dbReference>
<dbReference type="Proteomes" id="UP000620591">
    <property type="component" value="Unassembled WGS sequence"/>
</dbReference>
<evidence type="ECO:0000313" key="4">
    <source>
        <dbReference type="EMBL" id="MBC9225588.1"/>
    </source>
</evidence>
<feature type="binding site" evidence="1">
    <location>
        <begin position="131"/>
        <end position="132"/>
    </location>
    <ligand>
        <name>ATP</name>
        <dbReference type="ChEBI" id="CHEBI:30616"/>
    </ligand>
</feature>
<comment type="caution">
    <text evidence="1">Lacks conserved residue(s) required for the propagation of feature annotation.</text>
</comment>
<dbReference type="InterPro" id="IPR036676">
    <property type="entry name" value="PurM-like_C_sf"/>
</dbReference>
<gene>
    <name evidence="1" type="primary">thiL</name>
    <name evidence="4" type="ORF">IBG24_04585</name>
</gene>
<keyword evidence="1" id="KW-0547">Nucleotide-binding</keyword>
<feature type="binding site" evidence="1">
    <location>
        <position position="84"/>
    </location>
    <ligand>
        <name>Mg(2+)</name>
        <dbReference type="ChEBI" id="CHEBI:18420"/>
        <label>2</label>
    </ligand>
</feature>
<dbReference type="Pfam" id="PF00586">
    <property type="entry name" value="AIRS"/>
    <property type="match status" value="1"/>
</dbReference>
<evidence type="ECO:0000259" key="2">
    <source>
        <dbReference type="Pfam" id="PF00586"/>
    </source>
</evidence>
<comment type="function">
    <text evidence="1">Catalyzes the ATP-dependent phosphorylation of thiamine-monophosphate (TMP) to form thiamine-pyrophosphate (TPP), the active form of vitamin B1.</text>
</comment>
<dbReference type="NCBIfam" id="TIGR01379">
    <property type="entry name" value="thiL"/>
    <property type="match status" value="1"/>
</dbReference>
<organism evidence="4 5">
    <name type="scientific">Aeromicrobium senzhongii</name>
    <dbReference type="NCBI Taxonomy" id="2663859"/>
    <lineage>
        <taxon>Bacteria</taxon>
        <taxon>Bacillati</taxon>
        <taxon>Actinomycetota</taxon>
        <taxon>Actinomycetes</taxon>
        <taxon>Propionibacteriales</taxon>
        <taxon>Nocardioidaceae</taxon>
        <taxon>Aeromicrobium</taxon>
    </lineage>
</organism>
<keyword evidence="1" id="KW-0479">Metal-binding</keyword>
<comment type="similarity">
    <text evidence="1">Belongs to the thiamine-monophosphate kinase family.</text>
</comment>
<name>A0A8I0EU11_9ACTN</name>
<feature type="binding site" evidence="1">
    <location>
        <position position="271"/>
    </location>
    <ligand>
        <name>substrate</name>
    </ligand>
</feature>
<dbReference type="Pfam" id="PF02769">
    <property type="entry name" value="AIRS_C"/>
    <property type="match status" value="1"/>
</dbReference>
<feature type="domain" description="PurM-like N-terminal" evidence="2">
    <location>
        <begin position="37"/>
        <end position="147"/>
    </location>
</feature>
<dbReference type="UniPathway" id="UPA00060">
    <property type="reaction ID" value="UER00142"/>
</dbReference>
<dbReference type="SUPFAM" id="SSF56042">
    <property type="entry name" value="PurM C-terminal domain-like"/>
    <property type="match status" value="1"/>
</dbReference>
<keyword evidence="1" id="KW-0784">Thiamine biosynthesis</keyword>
<dbReference type="NCBIfam" id="NF004351">
    <property type="entry name" value="PRK05731.1-4"/>
    <property type="match status" value="1"/>
</dbReference>
<keyword evidence="1 4" id="KW-0808">Transferase</keyword>
<dbReference type="InterPro" id="IPR010918">
    <property type="entry name" value="PurM-like_C_dom"/>
</dbReference>
<dbReference type="PANTHER" id="PTHR30270">
    <property type="entry name" value="THIAMINE-MONOPHOSPHATE KINASE"/>
    <property type="match status" value="1"/>
</dbReference>
<dbReference type="Gene3D" id="3.30.1330.10">
    <property type="entry name" value="PurM-like, N-terminal domain"/>
    <property type="match status" value="1"/>
</dbReference>
<dbReference type="HAMAP" id="MF_02128">
    <property type="entry name" value="TMP_kinase"/>
    <property type="match status" value="1"/>
</dbReference>
<feature type="binding site" evidence="1">
    <location>
        <position position="132"/>
    </location>
    <ligand>
        <name>Mg(2+)</name>
        <dbReference type="ChEBI" id="CHEBI:18420"/>
        <label>1</label>
    </ligand>
</feature>
<feature type="binding site" evidence="1">
    <location>
        <position position="54"/>
    </location>
    <ligand>
        <name>Mg(2+)</name>
        <dbReference type="ChEBI" id="CHEBI:18420"/>
        <label>1</label>
    </ligand>
</feature>
<dbReference type="GO" id="GO:0009030">
    <property type="term" value="F:thiamine-phosphate kinase activity"/>
    <property type="evidence" value="ECO:0007669"/>
    <property type="project" value="UniProtKB-UniRule"/>
</dbReference>
<feature type="binding site" evidence="1">
    <location>
        <position position="39"/>
    </location>
    <ligand>
        <name>Mg(2+)</name>
        <dbReference type="ChEBI" id="CHEBI:18420"/>
        <label>3</label>
    </ligand>
</feature>
<keyword evidence="1" id="KW-0067">ATP-binding</keyword>
<keyword evidence="1 4" id="KW-0418">Kinase</keyword>
<dbReference type="AlphaFoldDB" id="A0A8I0EU11"/>
<sequence length="318" mass="32397">MTQRQNDQTIADVGEFALIDLVREQLGTSDYVLVGPGDDAAHIATADGTYVTATDILIEGRHFRRDWSTATDIGRKAVAANLSDINAMGGVATALLVAFAAPGDTPVSWVTDLVSGMVEECAKVGARIVGGDMSAADQVVISITALGDAERPVTRSGAQPGDQVAFAGTLGLASAGYGALSRGFRSPKAAVDEHRAPHPPYAAGPAAAVAGATSMIDVSDGLLADLGHVARASKVAIDVDPTSFEILDAVQTVAGALGGVDPLGFVLSGGDDYALAATFPADATLPEGWTRIGVVRSGEGVTVAGAPWEGGRGHRHWT</sequence>
<evidence type="ECO:0000256" key="1">
    <source>
        <dbReference type="HAMAP-Rule" id="MF_02128"/>
    </source>
</evidence>
<dbReference type="GO" id="GO:0009228">
    <property type="term" value="P:thiamine biosynthetic process"/>
    <property type="evidence" value="ECO:0007669"/>
    <property type="project" value="UniProtKB-KW"/>
</dbReference>
<comment type="caution">
    <text evidence="4">The sequence shown here is derived from an EMBL/GenBank/DDBJ whole genome shotgun (WGS) entry which is preliminary data.</text>
</comment>
<protein>
    <recommendedName>
        <fullName evidence="1">Thiamine-monophosphate kinase</fullName>
        <shortName evidence="1">TMP kinase</shortName>
        <shortName evidence="1">Thiamine-phosphate kinase</shortName>
        <ecNumber evidence="1">2.7.4.16</ecNumber>
    </recommendedName>
</protein>
<accession>A0A8I0EU11</accession>